<evidence type="ECO:0000313" key="3">
    <source>
        <dbReference type="EMBL" id="OMJ19983.1"/>
    </source>
</evidence>
<name>A0A1R1XZ71_9FUNG</name>
<dbReference type="PANTHER" id="PTHR15503">
    <property type="entry name" value="LDOC1 RELATED"/>
    <property type="match status" value="1"/>
</dbReference>
<dbReference type="InterPro" id="IPR032549">
    <property type="entry name" value="DUF4939"/>
</dbReference>
<dbReference type="Proteomes" id="UP000187429">
    <property type="component" value="Unassembled WGS sequence"/>
</dbReference>
<feature type="region of interest" description="Disordered" evidence="1">
    <location>
        <begin position="220"/>
        <end position="243"/>
    </location>
</feature>
<dbReference type="Pfam" id="PF16297">
    <property type="entry name" value="DUF4939"/>
    <property type="match status" value="1"/>
</dbReference>
<evidence type="ECO:0000259" key="2">
    <source>
        <dbReference type="Pfam" id="PF16297"/>
    </source>
</evidence>
<reference evidence="4" key="1">
    <citation type="submission" date="2017-01" db="EMBL/GenBank/DDBJ databases">
        <authorList>
            <person name="Wang Y."/>
            <person name="White M."/>
            <person name="Kvist S."/>
            <person name="Moncalvo J.-M."/>
        </authorList>
    </citation>
    <scope>NUCLEOTIDE SEQUENCE [LARGE SCALE GENOMIC DNA]</scope>
    <source>
        <strain evidence="4">ID-206-W2</strain>
    </source>
</reference>
<feature type="domain" description="DUF4939" evidence="2">
    <location>
        <begin position="50"/>
        <end position="136"/>
    </location>
</feature>
<gene>
    <name evidence="3" type="ORF">AYI69_g6397</name>
</gene>
<evidence type="ECO:0000256" key="1">
    <source>
        <dbReference type="SAM" id="MobiDB-lite"/>
    </source>
</evidence>
<dbReference type="EMBL" id="LSSM01002870">
    <property type="protein sequence ID" value="OMJ19983.1"/>
    <property type="molecule type" value="Genomic_DNA"/>
</dbReference>
<accession>A0A1R1XZ71</accession>
<evidence type="ECO:0000313" key="4">
    <source>
        <dbReference type="Proteomes" id="UP000187429"/>
    </source>
</evidence>
<organism evidence="3 4">
    <name type="scientific">Smittium culicis</name>
    <dbReference type="NCBI Taxonomy" id="133412"/>
    <lineage>
        <taxon>Eukaryota</taxon>
        <taxon>Fungi</taxon>
        <taxon>Fungi incertae sedis</taxon>
        <taxon>Zoopagomycota</taxon>
        <taxon>Kickxellomycotina</taxon>
        <taxon>Harpellomycetes</taxon>
        <taxon>Harpellales</taxon>
        <taxon>Legeriomycetaceae</taxon>
        <taxon>Smittium</taxon>
    </lineage>
</organism>
<proteinExistence type="predicted"/>
<protein>
    <submittedName>
        <fullName evidence="3">Retrotransposon-derived protein PEG10</fullName>
    </submittedName>
</protein>
<dbReference type="PANTHER" id="PTHR15503:SF22">
    <property type="entry name" value="TRANSPOSON TY3-I GAG POLYPROTEIN"/>
    <property type="match status" value="1"/>
</dbReference>
<dbReference type="OrthoDB" id="3557951at2759"/>
<sequence length="266" mass="30443">MNPEEKINLLLDEIQKLKDENERLSAMQASVPPALIPAQVLPPVSPPVPVHLPQARFALSERYDGNRSLFRGFVNQCRLLFFTNPDQYPTDVSKVGLVMSLLSGNAVRWASPYIEKESPLLYSFELFLKELCKVFDDPQRTETANDSIRALRIGPNPVSMYSFEFRILMMDLDWNESALVSQFSEGLNENVLDTLALFQTPTDLEGYINAAITVDSRLTRRKEEKARKRRGIQPLDTSRPQLPEPMHVDAIHRTVSQSERERRMKI</sequence>
<dbReference type="InterPro" id="IPR032567">
    <property type="entry name" value="RTL1-rel"/>
</dbReference>
<dbReference type="AlphaFoldDB" id="A0A1R1XZ71"/>
<keyword evidence="4" id="KW-1185">Reference proteome</keyword>
<comment type="caution">
    <text evidence="3">The sequence shown here is derived from an EMBL/GenBank/DDBJ whole genome shotgun (WGS) entry which is preliminary data.</text>
</comment>